<organism evidence="12 13">
    <name type="scientific">Penicillium brasilianum</name>
    <dbReference type="NCBI Taxonomy" id="104259"/>
    <lineage>
        <taxon>Eukaryota</taxon>
        <taxon>Fungi</taxon>
        <taxon>Dikarya</taxon>
        <taxon>Ascomycota</taxon>
        <taxon>Pezizomycotina</taxon>
        <taxon>Eurotiomycetes</taxon>
        <taxon>Eurotiomycetidae</taxon>
        <taxon>Eurotiales</taxon>
        <taxon>Aspergillaceae</taxon>
        <taxon>Penicillium</taxon>
    </lineage>
</organism>
<keyword evidence="5 10" id="KW-0472">Membrane</keyword>
<sequence>MTGMQQNYDSASGDTIVSQTPAEKSPVATPSHAAQEAEPEHNKELDTSAPAEDPEKDDEDNAIKKQPSGAPLDRTPSQAARMGKKKIIVVMTALCLVLFLAALDMTIISTALPTIAADFGASESGFSWIASSYLLANAACIPLWGKISDIWGRKPIILLANTWFLVGSLICALAKNMAMILAGRAIQGVGGGGIIILANISVTDLFSMRDRPMYYGLFGATWAIAGALGPIIGGAFTTSVTWRWCFYLNLPIGGFSLVILFFFLSIESPKTPFLAGLRSIDWAGTFLIIGGTLMFLFGLEFGGINYPWKSATVICLIIFGIVVWVLAMLSEWKLAKYPIIPPRLFNEWYNVLILMICYCHGFVFISGAYYLPLYFQTVLLASPILSGVYTLPMVLSLSFVSAATGIIMKKTGRYREMIVAGLFFMTLGFGLFIDLKPYASWPRIILFQLIGGIGVGPNFQAPLVAFQANIRPADMATATATFGFVRQLSTSMSVVLGTVIYQNMMGQQADKLIAAIGPELTAEITSSFAGSSKTLIQGLTESQREVVLDAFTFALSRMWIFYTAVAGVGFILSLFIRPRELTKTHTIRKTGLEEQERARQELIESQRKAEGKPEVEA</sequence>
<dbReference type="EMBL" id="CDHK01000005">
    <property type="protein sequence ID" value="CEJ57279.1"/>
    <property type="molecule type" value="Genomic_DNA"/>
</dbReference>
<evidence type="ECO:0000256" key="5">
    <source>
        <dbReference type="ARBA" id="ARBA00023136"/>
    </source>
</evidence>
<keyword evidence="4 10" id="KW-1133">Transmembrane helix</keyword>
<evidence type="ECO:0000313" key="13">
    <source>
        <dbReference type="Proteomes" id="UP000042958"/>
    </source>
</evidence>
<dbReference type="GO" id="GO:0005774">
    <property type="term" value="C:vacuolar membrane"/>
    <property type="evidence" value="ECO:0007669"/>
    <property type="project" value="UniProtKB-SubCell"/>
</dbReference>
<comment type="subcellular location">
    <subcellularLocation>
        <location evidence="1">Vacuole membrane</location>
        <topology evidence="1">Multi-pass membrane protein</topology>
    </subcellularLocation>
</comment>
<evidence type="ECO:0000256" key="6">
    <source>
        <dbReference type="ARBA" id="ARBA00057269"/>
    </source>
</evidence>
<evidence type="ECO:0000256" key="8">
    <source>
        <dbReference type="ARBA" id="ARBA00083178"/>
    </source>
</evidence>
<feature type="transmembrane region" description="Helical" evidence="10">
    <location>
        <begin position="279"/>
        <end position="299"/>
    </location>
</feature>
<feature type="transmembrane region" description="Helical" evidence="10">
    <location>
        <begin position="87"/>
        <end position="113"/>
    </location>
</feature>
<feature type="transmembrane region" description="Helical" evidence="10">
    <location>
        <begin position="214"/>
        <end position="236"/>
    </location>
</feature>
<comment type="function">
    <text evidence="6">Efflux pump; part of the gene cluster that mediates the biosynthesis of dothistromin (DOTH), a polyketide toxin very similar in structure to the aflatoxin precursor, versicolorin B. One function of dotC may be to transport early-stage dothistromin biosynthetic intermediates from the cytoplasm into vacuoles, thereby affecting the rate of dothistromin production.</text>
</comment>
<dbReference type="PRINTS" id="PR01036">
    <property type="entry name" value="TCRTETB"/>
</dbReference>
<dbReference type="AlphaFoldDB" id="A0A0F7TKZ5"/>
<evidence type="ECO:0000259" key="11">
    <source>
        <dbReference type="PROSITE" id="PS50850"/>
    </source>
</evidence>
<accession>A0A0F7TKZ5</accession>
<dbReference type="Gene3D" id="1.20.1250.20">
    <property type="entry name" value="MFS general substrate transporter like domains"/>
    <property type="match status" value="1"/>
</dbReference>
<evidence type="ECO:0000256" key="1">
    <source>
        <dbReference type="ARBA" id="ARBA00004128"/>
    </source>
</evidence>
<dbReference type="PROSITE" id="PS50850">
    <property type="entry name" value="MFS"/>
    <property type="match status" value="1"/>
</dbReference>
<dbReference type="CDD" id="cd17502">
    <property type="entry name" value="MFS_Azr1_MDR_like"/>
    <property type="match status" value="1"/>
</dbReference>
<dbReference type="Pfam" id="PF07690">
    <property type="entry name" value="MFS_1"/>
    <property type="match status" value="1"/>
</dbReference>
<evidence type="ECO:0000256" key="2">
    <source>
        <dbReference type="ARBA" id="ARBA00007520"/>
    </source>
</evidence>
<evidence type="ECO:0000256" key="4">
    <source>
        <dbReference type="ARBA" id="ARBA00022989"/>
    </source>
</evidence>
<feature type="transmembrane region" description="Helical" evidence="10">
    <location>
        <begin position="414"/>
        <end position="433"/>
    </location>
</feature>
<evidence type="ECO:0000256" key="7">
    <source>
        <dbReference type="ARBA" id="ARBA00069956"/>
    </source>
</evidence>
<comment type="similarity">
    <text evidence="2">Belongs to the major facilitator superfamily. TCR/Tet family.</text>
</comment>
<feature type="transmembrane region" description="Helical" evidence="10">
    <location>
        <begin position="384"/>
        <end position="407"/>
    </location>
</feature>
<keyword evidence="3 10" id="KW-0812">Transmembrane</keyword>
<dbReference type="InterPro" id="IPR020846">
    <property type="entry name" value="MFS_dom"/>
</dbReference>
<feature type="transmembrane region" description="Helical" evidence="10">
    <location>
        <begin position="559"/>
        <end position="576"/>
    </location>
</feature>
<dbReference type="GO" id="GO:0022857">
    <property type="term" value="F:transmembrane transporter activity"/>
    <property type="evidence" value="ECO:0007669"/>
    <property type="project" value="InterPro"/>
</dbReference>
<reference evidence="13" key="1">
    <citation type="journal article" date="2015" name="Genome Announc.">
        <title>Draft genome sequence of the fungus Penicillium brasilianum MG11.</title>
        <authorList>
            <person name="Horn F."/>
            <person name="Linde J."/>
            <person name="Mattern D.J."/>
            <person name="Walther G."/>
            <person name="Guthke R."/>
            <person name="Brakhage A.A."/>
            <person name="Valiante V."/>
        </authorList>
    </citation>
    <scope>NUCLEOTIDE SEQUENCE [LARGE SCALE GENOMIC DNA]</scope>
    <source>
        <strain evidence="13">MG11</strain>
    </source>
</reference>
<feature type="transmembrane region" description="Helical" evidence="10">
    <location>
        <begin position="156"/>
        <end position="175"/>
    </location>
</feature>
<proteinExistence type="inferred from homology"/>
<feature type="transmembrane region" description="Helical" evidence="10">
    <location>
        <begin position="445"/>
        <end position="466"/>
    </location>
</feature>
<feature type="transmembrane region" description="Helical" evidence="10">
    <location>
        <begin position="181"/>
        <end position="202"/>
    </location>
</feature>
<feature type="region of interest" description="Disordered" evidence="9">
    <location>
        <begin position="1"/>
        <end position="78"/>
    </location>
</feature>
<name>A0A0F7TKZ5_PENBI</name>
<feature type="transmembrane region" description="Helical" evidence="10">
    <location>
        <begin position="248"/>
        <end position="267"/>
    </location>
</feature>
<dbReference type="Proteomes" id="UP000042958">
    <property type="component" value="Unassembled WGS sequence"/>
</dbReference>
<feature type="region of interest" description="Disordered" evidence="9">
    <location>
        <begin position="593"/>
        <end position="617"/>
    </location>
</feature>
<keyword evidence="13" id="KW-1185">Reference proteome</keyword>
<feature type="transmembrane region" description="Helical" evidence="10">
    <location>
        <begin position="351"/>
        <end position="372"/>
    </location>
</feature>
<dbReference type="OrthoDB" id="10021397at2759"/>
<dbReference type="SUPFAM" id="SSF103473">
    <property type="entry name" value="MFS general substrate transporter"/>
    <property type="match status" value="2"/>
</dbReference>
<feature type="transmembrane region" description="Helical" evidence="10">
    <location>
        <begin position="311"/>
        <end position="330"/>
    </location>
</feature>
<evidence type="ECO:0000256" key="3">
    <source>
        <dbReference type="ARBA" id="ARBA00022692"/>
    </source>
</evidence>
<dbReference type="Gene3D" id="1.20.1720.10">
    <property type="entry name" value="Multidrug resistance protein D"/>
    <property type="match status" value="1"/>
</dbReference>
<evidence type="ECO:0000313" key="12">
    <source>
        <dbReference type="EMBL" id="CEJ57279.1"/>
    </source>
</evidence>
<dbReference type="PANTHER" id="PTHR23501">
    <property type="entry name" value="MAJOR FACILITATOR SUPERFAMILY"/>
    <property type="match status" value="1"/>
</dbReference>
<protein>
    <recommendedName>
        <fullName evidence="7">Efflux pump dotC</fullName>
    </recommendedName>
    <alternativeName>
        <fullName evidence="8">Dothistromin biosynthesis protein C</fullName>
    </alternativeName>
</protein>
<feature type="domain" description="Major facilitator superfamily (MFS) profile" evidence="11">
    <location>
        <begin position="90"/>
        <end position="581"/>
    </location>
</feature>
<dbReference type="InterPro" id="IPR036259">
    <property type="entry name" value="MFS_trans_sf"/>
</dbReference>
<dbReference type="FunFam" id="1.20.1720.10:FF:000014">
    <property type="entry name" value="MFS drug transporter, putative"/>
    <property type="match status" value="1"/>
</dbReference>
<gene>
    <name evidence="12" type="ORF">PMG11_05977</name>
</gene>
<dbReference type="InterPro" id="IPR011701">
    <property type="entry name" value="MFS"/>
</dbReference>
<dbReference type="FunFam" id="1.20.1250.20:FF:000196">
    <property type="entry name" value="MFS toxin efflux pump (AflT)"/>
    <property type="match status" value="1"/>
</dbReference>
<evidence type="ECO:0000256" key="10">
    <source>
        <dbReference type="SAM" id="Phobius"/>
    </source>
</evidence>
<dbReference type="GO" id="GO:0005886">
    <property type="term" value="C:plasma membrane"/>
    <property type="evidence" value="ECO:0007669"/>
    <property type="project" value="TreeGrafter"/>
</dbReference>
<evidence type="ECO:0000256" key="9">
    <source>
        <dbReference type="SAM" id="MobiDB-lite"/>
    </source>
</evidence>
<dbReference type="PANTHER" id="PTHR23501:SF102">
    <property type="entry name" value="DRUG TRANSPORTER, PUTATIVE (AFU_ORTHOLOGUE AFUA_3G08530)-RELATED"/>
    <property type="match status" value="1"/>
</dbReference>
<feature type="compositionally biased region" description="Polar residues" evidence="9">
    <location>
        <begin position="1"/>
        <end position="22"/>
    </location>
</feature>